<feature type="compositionally biased region" description="Low complexity" evidence="3">
    <location>
        <begin position="1164"/>
        <end position="1176"/>
    </location>
</feature>
<dbReference type="HOGENOM" id="CLU_002713_0_0_1"/>
<dbReference type="PROSITE" id="PS50056">
    <property type="entry name" value="TYR_PHOSPHATASE_2"/>
    <property type="match status" value="1"/>
</dbReference>
<keyword evidence="8" id="KW-1185">Reference proteome</keyword>
<feature type="region of interest" description="Disordered" evidence="3">
    <location>
        <begin position="1"/>
        <end position="23"/>
    </location>
</feature>
<dbReference type="PROSITE" id="PS00383">
    <property type="entry name" value="TYR_PHOSPHATASE_1"/>
    <property type="match status" value="1"/>
</dbReference>
<dbReference type="InterPro" id="IPR000387">
    <property type="entry name" value="Tyr_Pase_dom"/>
</dbReference>
<accession>A0A067PUL7</accession>
<feature type="region of interest" description="Disordered" evidence="3">
    <location>
        <begin position="231"/>
        <end position="269"/>
    </location>
</feature>
<feature type="compositionally biased region" description="Low complexity" evidence="3">
    <location>
        <begin position="697"/>
        <end position="707"/>
    </location>
</feature>
<feature type="compositionally biased region" description="Low complexity" evidence="3">
    <location>
        <begin position="1414"/>
        <end position="1432"/>
    </location>
</feature>
<feature type="region of interest" description="Disordered" evidence="3">
    <location>
        <begin position="477"/>
        <end position="670"/>
    </location>
</feature>
<name>A0A067PUL7_9AGAM</name>
<dbReference type="Gene3D" id="3.40.250.10">
    <property type="entry name" value="Rhodanese-like domain"/>
    <property type="match status" value="1"/>
</dbReference>
<feature type="compositionally biased region" description="Polar residues" evidence="3">
    <location>
        <begin position="422"/>
        <end position="439"/>
    </location>
</feature>
<feature type="region of interest" description="Disordered" evidence="3">
    <location>
        <begin position="285"/>
        <end position="318"/>
    </location>
</feature>
<feature type="region of interest" description="Disordered" evidence="3">
    <location>
        <begin position="1254"/>
        <end position="1320"/>
    </location>
</feature>
<dbReference type="SUPFAM" id="SSF52799">
    <property type="entry name" value="(Phosphotyrosine protein) phosphatases II"/>
    <property type="match status" value="1"/>
</dbReference>
<dbReference type="InterPro" id="IPR050348">
    <property type="entry name" value="Protein-Tyr_Phosphatase"/>
</dbReference>
<dbReference type="Proteomes" id="UP000027265">
    <property type="component" value="Unassembled WGS sequence"/>
</dbReference>
<evidence type="ECO:0000259" key="4">
    <source>
        <dbReference type="PROSITE" id="PS50055"/>
    </source>
</evidence>
<dbReference type="Gene3D" id="3.90.190.10">
    <property type="entry name" value="Protein tyrosine phosphatase superfamily"/>
    <property type="match status" value="2"/>
</dbReference>
<feature type="compositionally biased region" description="Polar residues" evidence="3">
    <location>
        <begin position="1258"/>
        <end position="1267"/>
    </location>
</feature>
<dbReference type="OrthoDB" id="6058203at2759"/>
<feature type="region of interest" description="Disordered" evidence="3">
    <location>
        <begin position="385"/>
        <end position="439"/>
    </location>
</feature>
<evidence type="ECO:0000259" key="5">
    <source>
        <dbReference type="PROSITE" id="PS50056"/>
    </source>
</evidence>
<evidence type="ECO:0000313" key="7">
    <source>
        <dbReference type="EMBL" id="KDQ54952.1"/>
    </source>
</evidence>
<feature type="region of interest" description="Disordered" evidence="3">
    <location>
        <begin position="1399"/>
        <end position="1462"/>
    </location>
</feature>
<feature type="compositionally biased region" description="Acidic residues" evidence="3">
    <location>
        <begin position="395"/>
        <end position="406"/>
    </location>
</feature>
<dbReference type="PANTHER" id="PTHR19134:SF561">
    <property type="entry name" value="PROTEIN TYROSINE PHOSPHATASE 36E, ISOFORM A"/>
    <property type="match status" value="1"/>
</dbReference>
<dbReference type="STRING" id="933084.A0A067PUL7"/>
<dbReference type="InParanoid" id="A0A067PUL7"/>
<dbReference type="SMART" id="SM00194">
    <property type="entry name" value="PTPc"/>
    <property type="match status" value="1"/>
</dbReference>
<feature type="compositionally biased region" description="Acidic residues" evidence="3">
    <location>
        <begin position="231"/>
        <end position="244"/>
    </location>
</feature>
<feature type="region of interest" description="Disordered" evidence="3">
    <location>
        <begin position="1029"/>
        <end position="1202"/>
    </location>
</feature>
<evidence type="ECO:0000256" key="3">
    <source>
        <dbReference type="SAM" id="MobiDB-lite"/>
    </source>
</evidence>
<feature type="compositionally biased region" description="Basic residues" evidence="3">
    <location>
        <begin position="1628"/>
        <end position="1638"/>
    </location>
</feature>
<feature type="domain" description="Rhodanese" evidence="6">
    <location>
        <begin position="111"/>
        <end position="228"/>
    </location>
</feature>
<feature type="compositionally biased region" description="Low complexity" evidence="3">
    <location>
        <begin position="1183"/>
        <end position="1201"/>
    </location>
</feature>
<dbReference type="GO" id="GO:0004725">
    <property type="term" value="F:protein tyrosine phosphatase activity"/>
    <property type="evidence" value="ECO:0007669"/>
    <property type="project" value="UniProtKB-EC"/>
</dbReference>
<feature type="compositionally biased region" description="Basic and acidic residues" evidence="3">
    <location>
        <begin position="1434"/>
        <end position="1449"/>
    </location>
</feature>
<evidence type="ECO:0000256" key="2">
    <source>
        <dbReference type="ARBA" id="ARBA00013064"/>
    </source>
</evidence>
<evidence type="ECO:0000259" key="6">
    <source>
        <dbReference type="PROSITE" id="PS50206"/>
    </source>
</evidence>
<dbReference type="SUPFAM" id="SSF52821">
    <property type="entry name" value="Rhodanese/Cell cycle control phosphatase"/>
    <property type="match status" value="1"/>
</dbReference>
<feature type="compositionally biased region" description="Acidic residues" evidence="3">
    <location>
        <begin position="1033"/>
        <end position="1055"/>
    </location>
</feature>
<dbReference type="InterPro" id="IPR001763">
    <property type="entry name" value="Rhodanese-like_dom"/>
</dbReference>
<dbReference type="EC" id="3.1.3.48" evidence="2"/>
<feature type="compositionally biased region" description="Polar residues" evidence="3">
    <location>
        <begin position="292"/>
        <end position="312"/>
    </location>
</feature>
<dbReference type="InterPro" id="IPR000242">
    <property type="entry name" value="PTP_cat"/>
</dbReference>
<dbReference type="EMBL" id="KL197727">
    <property type="protein sequence ID" value="KDQ54952.1"/>
    <property type="molecule type" value="Genomic_DNA"/>
</dbReference>
<gene>
    <name evidence="7" type="ORF">JAAARDRAFT_38069</name>
</gene>
<dbReference type="PROSITE" id="PS50206">
    <property type="entry name" value="RHODANESE_3"/>
    <property type="match status" value="1"/>
</dbReference>
<dbReference type="PRINTS" id="PR00700">
    <property type="entry name" value="PRTYPHPHTASE"/>
</dbReference>
<organism evidence="7 8">
    <name type="scientific">Jaapia argillacea MUCL 33604</name>
    <dbReference type="NCBI Taxonomy" id="933084"/>
    <lineage>
        <taxon>Eukaryota</taxon>
        <taxon>Fungi</taxon>
        <taxon>Dikarya</taxon>
        <taxon>Basidiomycota</taxon>
        <taxon>Agaricomycotina</taxon>
        <taxon>Agaricomycetes</taxon>
        <taxon>Agaricomycetidae</taxon>
        <taxon>Jaapiales</taxon>
        <taxon>Jaapiaceae</taxon>
        <taxon>Jaapia</taxon>
    </lineage>
</organism>
<dbReference type="InterPro" id="IPR029021">
    <property type="entry name" value="Prot-tyrosine_phosphatase-like"/>
</dbReference>
<dbReference type="InterPro" id="IPR016130">
    <property type="entry name" value="Tyr_Pase_AS"/>
</dbReference>
<dbReference type="InterPro" id="IPR003595">
    <property type="entry name" value="Tyr_Pase_cat"/>
</dbReference>
<comment type="similarity">
    <text evidence="1">Belongs to the protein-tyrosine phosphatase family. Non-receptor class subfamily.</text>
</comment>
<feature type="domain" description="Tyrosine specific protein phosphatases" evidence="5">
    <location>
        <begin position="946"/>
        <end position="1017"/>
    </location>
</feature>
<dbReference type="InterPro" id="IPR036873">
    <property type="entry name" value="Rhodanese-like_dom_sf"/>
</dbReference>
<feature type="compositionally biased region" description="Low complexity" evidence="3">
    <location>
        <begin position="1291"/>
        <end position="1314"/>
    </location>
</feature>
<protein>
    <recommendedName>
        <fullName evidence="2">protein-tyrosine-phosphatase</fullName>
        <ecNumber evidence="2">3.1.3.48</ecNumber>
    </recommendedName>
</protein>
<sequence>MAPDANDFFSAVPDDSVSAHDDDSSFAQALAQRFGDQNPLLTARLKSPHLIAVPQLSNADSATATHMVLPLRPPPSSSPSRPSGPTVPAISPSAFRSVNPAALDALLHPDSPSNILLLDIRPHAAYSSARIHTALSLSVPSTLLKRPLFSLARLSAMLPSKSSRNAFAKWKDVDKVVIYDADSTALREGGNLLGLMRKFVGEGRHVDDVLWVTGGFQAVWRDRRSWIDQDEFREEDDDEDSPVEEETRVEGGTPSSSAPPSIPITLHSTLSTVNPTPVLRTRNLPIRDSIQGGPQTSFPLSLSSRAQSLPTRSTPASLPLATTASLPAATQQAYNPFFDTIRQNLELSQGVTERIPLVVSRRVKRGVGRLPREWGWLRGLGGGAGVVSGQGSESGTEEEEDVDMGDDSLNSSRDRADKHILPTTNKPVSTTKPTVTSQRPVTTAQIDELTESLAMQFYRIELAEQRRLMGIMEHHSKESFGGKGVGEGKGLGRGVEATGGKEGKGSQGKGKQSEGKEEGSSLPPTRPPSIPPGMMTFGVGTKPVPMKWATPPPDSEEMSGSWSGVDSREGSVVGSGRVHSTRDSLDVPSRSSDVPSIRDSFDLHSTRDSFDVHSTRDSSDIPPRRSPDLPSTQDASERDVEAGEASSADADEGDEGQHTQQTVFPYSITAGVEKGTKNRYRNIWPFEHARVRLLQPSTATSSASGGTLLRPRSTSSISSHLKHPHYPTFPLPPSSLPLQAIREEGTGNDSTTSGSSSTVTAGRGVGKGKWRVEEGTEYDDYVNASYVQPLGTKKRYIATQGPLEATFADFWTLCWEQNVHVIVMLTREVEGMMEKCGKYWREAEYGPIKLKVLESSGTPEDENWDFFGGRGGGDKSIEKEFFPTLAAEEGGKGKEKGGDGKKGKKKDLVRRVFELTNMRYPDAGSRRVTQFQYLEWPDMNVPDDPRGVLDLVREVEKEVERLNDVKKAEEAKRREGVNGGRESGVVRHALDVQDQPLLLHCSAGVGRTGGFIVVDAVLDGLRRELRKMREEKDREEEEEEEEEDDGMDVDVDVDGGDGKPPLPLPHVQESAKGLVAPVPVHPAPQSSMKWKSAEAEGVTPTPTRDDSMESLLGDGGDRDVPMDVDQESLHKAPSPQPSTHTWFTSSREDSAPPHSAYEGSIEASSSCESNIPSISPSGPPSRSPRGSFAVPSSTSPTSSSSDNIVRIFPSMLISGGNGANLSAPSLAAQVGATPNQLSQPQTTRSFIQEGDTRLRTYSAPTGPSVNVTPRLPHEYQTNPRSTGLARDTTVSGASSGSESPGGSESWRRGSSSGPDMPLQVSLGHPRNLDLLLLSYDILYAYYSDLVRLQDSTHSSSSSLFMSNDPRRRGFSDYASTPLSSSFSGGHGPKTLASAFGSELPDLSVESKESKNSRSGTGATNGATNGDSNGNSSKTAKEGAKVGDTGDGKGVRKPGNSSIDAADAPSFFKSMTFDYTQPRKLHQADSPPPLSSYVEPIRAIVEDMREQRMSLCQSLRQYVFVHRAIIEGAIQLVDEDEAAAREKRKGKRERMDSEPPERMGLAKPENVPPTQSNPSTSGTGSGSGSGSGSASTVGHQSAALLVPVSPSKGKRHASPTDLFKESSEGQGRLAKRPSLKRKKGSSDNAAVFDIPLPRPSSPSPLSSNNFSSFGSA</sequence>
<evidence type="ECO:0000313" key="8">
    <source>
        <dbReference type="Proteomes" id="UP000027265"/>
    </source>
</evidence>
<dbReference type="SMART" id="SM00404">
    <property type="entry name" value="PTPc_motif"/>
    <property type="match status" value="1"/>
</dbReference>
<feature type="domain" description="Tyrosine-protein phosphatase" evidence="4">
    <location>
        <begin position="677"/>
        <end position="1024"/>
    </location>
</feature>
<feature type="compositionally biased region" description="Basic and acidic residues" evidence="3">
    <location>
        <begin position="599"/>
        <end position="627"/>
    </location>
</feature>
<feature type="compositionally biased region" description="Low complexity" evidence="3">
    <location>
        <begin position="1658"/>
        <end position="1671"/>
    </location>
</feature>
<proteinExistence type="inferred from homology"/>
<feature type="region of interest" description="Disordered" evidence="3">
    <location>
        <begin position="697"/>
        <end position="766"/>
    </location>
</feature>
<reference evidence="8" key="1">
    <citation type="journal article" date="2014" name="Proc. Natl. Acad. Sci. U.S.A.">
        <title>Extensive sampling of basidiomycete genomes demonstrates inadequacy of the white-rot/brown-rot paradigm for wood decay fungi.</title>
        <authorList>
            <person name="Riley R."/>
            <person name="Salamov A.A."/>
            <person name="Brown D.W."/>
            <person name="Nagy L.G."/>
            <person name="Floudas D."/>
            <person name="Held B.W."/>
            <person name="Levasseur A."/>
            <person name="Lombard V."/>
            <person name="Morin E."/>
            <person name="Otillar R."/>
            <person name="Lindquist E.A."/>
            <person name="Sun H."/>
            <person name="LaButti K.M."/>
            <person name="Schmutz J."/>
            <person name="Jabbour D."/>
            <person name="Luo H."/>
            <person name="Baker S.E."/>
            <person name="Pisabarro A.G."/>
            <person name="Walton J.D."/>
            <person name="Blanchette R.A."/>
            <person name="Henrissat B."/>
            <person name="Martin F."/>
            <person name="Cullen D."/>
            <person name="Hibbett D.S."/>
            <person name="Grigoriev I.V."/>
        </authorList>
    </citation>
    <scope>NUCLEOTIDE SEQUENCE [LARGE SCALE GENOMIC DNA]</scope>
    <source>
        <strain evidence="8">MUCL 33604</strain>
    </source>
</reference>
<feature type="region of interest" description="Disordered" evidence="3">
    <location>
        <begin position="1540"/>
        <end position="1671"/>
    </location>
</feature>
<dbReference type="PROSITE" id="PS50055">
    <property type="entry name" value="TYR_PHOSPHATASE_PTP"/>
    <property type="match status" value="1"/>
</dbReference>
<dbReference type="Pfam" id="PF00102">
    <property type="entry name" value="Y_phosphatase"/>
    <property type="match status" value="2"/>
</dbReference>
<dbReference type="PANTHER" id="PTHR19134">
    <property type="entry name" value="RECEPTOR-TYPE TYROSINE-PROTEIN PHOSPHATASE"/>
    <property type="match status" value="1"/>
</dbReference>
<feature type="region of interest" description="Disordered" evidence="3">
    <location>
        <begin position="68"/>
        <end position="89"/>
    </location>
</feature>
<feature type="compositionally biased region" description="Gly residues" evidence="3">
    <location>
        <begin position="481"/>
        <end position="493"/>
    </location>
</feature>
<evidence type="ECO:0000256" key="1">
    <source>
        <dbReference type="ARBA" id="ARBA00009649"/>
    </source>
</evidence>
<feature type="compositionally biased region" description="Low complexity" evidence="3">
    <location>
        <begin position="747"/>
        <end position="762"/>
    </location>
</feature>